<keyword evidence="4" id="KW-0067">ATP-binding</keyword>
<name>A0A8T1VWP7_9STRA</name>
<dbReference type="GO" id="GO:0016020">
    <property type="term" value="C:membrane"/>
    <property type="evidence" value="ECO:0007669"/>
    <property type="project" value="TreeGrafter"/>
</dbReference>
<feature type="region of interest" description="Disordered" evidence="5">
    <location>
        <begin position="126"/>
        <end position="152"/>
    </location>
</feature>
<keyword evidence="1" id="KW-0808">Transferase</keyword>
<comment type="caution">
    <text evidence="7">The sequence shown here is derived from an EMBL/GenBank/DDBJ whole genome shotgun (WGS) entry which is preliminary data.</text>
</comment>
<dbReference type="Pfam" id="PF00781">
    <property type="entry name" value="DAGK_cat"/>
    <property type="match status" value="1"/>
</dbReference>
<evidence type="ECO:0000256" key="3">
    <source>
        <dbReference type="ARBA" id="ARBA00022777"/>
    </source>
</evidence>
<evidence type="ECO:0000256" key="1">
    <source>
        <dbReference type="ARBA" id="ARBA00022679"/>
    </source>
</evidence>
<feature type="region of interest" description="Disordered" evidence="5">
    <location>
        <begin position="1"/>
        <end position="101"/>
    </location>
</feature>
<evidence type="ECO:0000256" key="4">
    <source>
        <dbReference type="ARBA" id="ARBA00022840"/>
    </source>
</evidence>
<dbReference type="PANTHER" id="PTHR12358:SF31">
    <property type="entry name" value="ACYLGLYCEROL KINASE, MITOCHONDRIAL"/>
    <property type="match status" value="1"/>
</dbReference>
<dbReference type="EMBL" id="JAGDFM010000148">
    <property type="protein sequence ID" value="KAG7384429.1"/>
    <property type="molecule type" value="Genomic_DNA"/>
</dbReference>
<dbReference type="AlphaFoldDB" id="A0A8T1VWP7"/>
<dbReference type="GO" id="GO:0046512">
    <property type="term" value="P:sphingosine biosynthetic process"/>
    <property type="evidence" value="ECO:0007669"/>
    <property type="project" value="TreeGrafter"/>
</dbReference>
<accession>A0A8T1VWP7</accession>
<feature type="compositionally biased region" description="Acidic residues" evidence="5">
    <location>
        <begin position="85"/>
        <end position="95"/>
    </location>
</feature>
<feature type="compositionally biased region" description="Polar residues" evidence="5">
    <location>
        <begin position="54"/>
        <end position="63"/>
    </location>
</feature>
<protein>
    <submittedName>
        <fullName evidence="7">Sphinganine kinase lcb4</fullName>
    </submittedName>
</protein>
<evidence type="ECO:0000313" key="8">
    <source>
        <dbReference type="Proteomes" id="UP000694044"/>
    </source>
</evidence>
<dbReference type="PROSITE" id="PS50146">
    <property type="entry name" value="DAGK"/>
    <property type="match status" value="1"/>
</dbReference>
<gene>
    <name evidence="7" type="primary">LCB4_1</name>
    <name evidence="7" type="ORF">PHYPSEUDO_002617</name>
</gene>
<organism evidence="7 8">
    <name type="scientific">Phytophthora pseudosyringae</name>
    <dbReference type="NCBI Taxonomy" id="221518"/>
    <lineage>
        <taxon>Eukaryota</taxon>
        <taxon>Sar</taxon>
        <taxon>Stramenopiles</taxon>
        <taxon>Oomycota</taxon>
        <taxon>Peronosporomycetes</taxon>
        <taxon>Peronosporales</taxon>
        <taxon>Peronosporaceae</taxon>
        <taxon>Phytophthora</taxon>
    </lineage>
</organism>
<dbReference type="OrthoDB" id="3853857at2759"/>
<keyword evidence="3 7" id="KW-0418">Kinase</keyword>
<evidence type="ECO:0000313" key="7">
    <source>
        <dbReference type="EMBL" id="KAG7384429.1"/>
    </source>
</evidence>
<reference evidence="7" key="1">
    <citation type="submission" date="2021-02" db="EMBL/GenBank/DDBJ databases">
        <authorList>
            <person name="Palmer J.M."/>
        </authorList>
    </citation>
    <scope>NUCLEOTIDE SEQUENCE</scope>
    <source>
        <strain evidence="7">SCRP734</strain>
    </source>
</reference>
<evidence type="ECO:0000256" key="5">
    <source>
        <dbReference type="SAM" id="MobiDB-lite"/>
    </source>
</evidence>
<evidence type="ECO:0000256" key="2">
    <source>
        <dbReference type="ARBA" id="ARBA00022741"/>
    </source>
</evidence>
<dbReference type="GO" id="GO:0005737">
    <property type="term" value="C:cytoplasm"/>
    <property type="evidence" value="ECO:0007669"/>
    <property type="project" value="TreeGrafter"/>
</dbReference>
<dbReference type="InterPro" id="IPR045540">
    <property type="entry name" value="YegS/DAGK_C"/>
</dbReference>
<sequence length="689" mass="75953">MSPASTRGPQAVPEGALSMTPRGDGTAFMDGLSTPPSSHGKTSSVHFAGAEEASYSSQSSNILSPRGGLRVSDVALVTPKTPEDEQKEEDEDEETGSQSGFALPTLSQLQSHDSGRSYQQYVQRQLQLPPLSPNTRSAGKVGSRGPPKRSQTYVQQLSRESARELAKTAFSMRSTSIGDFTFENPHEVVGSSLRESIRRVTAFSRREAPLDTQLNTVVRVGRHLRRCELRLDPETITWSRGRKTLGVLATDDVVGAELIAKKKADTFRVHYFKKGRGAGTKALLRTPNFVDFHCLETEVVDSWVGAIQELVRWQARAPPISEKRLLKVVVNPHSGKRQARRIWEANVKPFLDLGNFDYVVEETTHAGHGAEMGKSYSAEDGFEALVFIGGDGTLCEFMNGLLTRPEHEWREIVASTPISLISAGTQNAFGWGAGIPTVNAALYCILKRKMRPLDVVTAVSAANPEVVHYSYCGLGWGVAGDIAAESERYRWMGTLRYAFLKVKRTVVLPKKHTGRVRYVLTEPQPPLIRYDDFPDAGALDQFEVEEGTVYDMDRFSQQRKSWGGIAGSISSPASRKRYPEFVWKEDNSSYVVVGVVNITPDGAYSHPSDGNLDLIITRKGGLLATAKLFGLYIMGKELQSPLVSYLKVKAVEIEPDQPEDCMNIDGEVLEGGPWRMEVVPSLFKVLSEK</sequence>
<proteinExistence type="predicted"/>
<dbReference type="Proteomes" id="UP000694044">
    <property type="component" value="Unassembled WGS sequence"/>
</dbReference>
<feature type="compositionally biased region" description="Polar residues" evidence="5">
    <location>
        <begin position="34"/>
        <end position="45"/>
    </location>
</feature>
<dbReference type="GO" id="GO:0005524">
    <property type="term" value="F:ATP binding"/>
    <property type="evidence" value="ECO:0007669"/>
    <property type="project" value="UniProtKB-KW"/>
</dbReference>
<dbReference type="InterPro" id="IPR001206">
    <property type="entry name" value="Diacylglycerol_kinase_cat_dom"/>
</dbReference>
<keyword evidence="8" id="KW-1185">Reference proteome</keyword>
<evidence type="ECO:0000259" key="6">
    <source>
        <dbReference type="PROSITE" id="PS50146"/>
    </source>
</evidence>
<keyword evidence="2" id="KW-0547">Nucleotide-binding</keyword>
<feature type="domain" description="DAGKc" evidence="6">
    <location>
        <begin position="321"/>
        <end position="462"/>
    </location>
</feature>
<dbReference type="InterPro" id="IPR050187">
    <property type="entry name" value="Lipid_Phosphate_FormReg"/>
</dbReference>
<dbReference type="Pfam" id="PF19279">
    <property type="entry name" value="YegS_C"/>
    <property type="match status" value="1"/>
</dbReference>
<dbReference type="PANTHER" id="PTHR12358">
    <property type="entry name" value="SPHINGOSINE KINASE"/>
    <property type="match status" value="1"/>
</dbReference>
<dbReference type="GO" id="GO:0001727">
    <property type="term" value="F:lipid kinase activity"/>
    <property type="evidence" value="ECO:0007669"/>
    <property type="project" value="TreeGrafter"/>
</dbReference>